<keyword evidence="13 16" id="KW-0472">Membrane</keyword>
<evidence type="ECO:0000259" key="19">
    <source>
        <dbReference type="Pfam" id="PF13807"/>
    </source>
</evidence>
<dbReference type="Pfam" id="PF13614">
    <property type="entry name" value="AAA_31"/>
    <property type="match status" value="1"/>
</dbReference>
<feature type="domain" description="Polysaccharide chain length determinant N-terminal" evidence="17">
    <location>
        <begin position="21"/>
        <end position="104"/>
    </location>
</feature>
<keyword evidence="14" id="KW-0829">Tyrosine-protein kinase</keyword>
<evidence type="ECO:0000256" key="12">
    <source>
        <dbReference type="ARBA" id="ARBA00022989"/>
    </source>
</evidence>
<keyword evidence="12 16" id="KW-1133">Transmembrane helix</keyword>
<feature type="transmembrane region" description="Helical" evidence="16">
    <location>
        <begin position="498"/>
        <end position="519"/>
    </location>
</feature>
<dbReference type="GO" id="GO:0004715">
    <property type="term" value="F:non-membrane spanning protein tyrosine kinase activity"/>
    <property type="evidence" value="ECO:0007669"/>
    <property type="project" value="UniProtKB-EC"/>
</dbReference>
<evidence type="ECO:0000256" key="5">
    <source>
        <dbReference type="ARBA" id="ARBA00022475"/>
    </source>
</evidence>
<dbReference type="InterPro" id="IPR027417">
    <property type="entry name" value="P-loop_NTPase"/>
</dbReference>
<dbReference type="InterPro" id="IPR005702">
    <property type="entry name" value="Wzc-like_C"/>
</dbReference>
<reference evidence="20 21" key="1">
    <citation type="submission" date="2023-10" db="EMBL/GenBank/DDBJ databases">
        <title>Marimonas sp. nov. isolated from tidal mud flat.</title>
        <authorList>
            <person name="Jaincy N.J."/>
            <person name="Srinivasan S."/>
            <person name="Lee S.-S."/>
        </authorList>
    </citation>
    <scope>NUCLEOTIDE SEQUENCE [LARGE SCALE GENOMIC DNA]</scope>
    <source>
        <strain evidence="20 21">MJ-SS3</strain>
    </source>
</reference>
<evidence type="ECO:0000256" key="4">
    <source>
        <dbReference type="ARBA" id="ARBA00011903"/>
    </source>
</evidence>
<dbReference type="Proteomes" id="UP001268651">
    <property type="component" value="Unassembled WGS sequence"/>
</dbReference>
<evidence type="ECO:0000256" key="8">
    <source>
        <dbReference type="ARBA" id="ARBA00022692"/>
    </source>
</evidence>
<keyword evidence="9" id="KW-0547">Nucleotide-binding</keyword>
<keyword evidence="6" id="KW-0997">Cell inner membrane</keyword>
<comment type="caution">
    <text evidence="20">The sequence shown here is derived from an EMBL/GenBank/DDBJ whole genome shotgun (WGS) entry which is preliminary data.</text>
</comment>
<dbReference type="InterPro" id="IPR003856">
    <property type="entry name" value="LPS_length_determ_N"/>
</dbReference>
<evidence type="ECO:0000259" key="18">
    <source>
        <dbReference type="Pfam" id="PF13614"/>
    </source>
</evidence>
<evidence type="ECO:0000256" key="9">
    <source>
        <dbReference type="ARBA" id="ARBA00022741"/>
    </source>
</evidence>
<evidence type="ECO:0000256" key="2">
    <source>
        <dbReference type="ARBA" id="ARBA00007316"/>
    </source>
</evidence>
<evidence type="ECO:0000313" key="21">
    <source>
        <dbReference type="Proteomes" id="UP001268651"/>
    </source>
</evidence>
<gene>
    <name evidence="20" type="ORF">RXV94_08290</name>
</gene>
<comment type="similarity">
    <text evidence="2">Belongs to the CpsD/CapB family.</text>
</comment>
<keyword evidence="21" id="KW-1185">Reference proteome</keyword>
<comment type="subcellular location">
    <subcellularLocation>
        <location evidence="1">Cell inner membrane</location>
        <topology evidence="1">Multi-pass membrane protein</topology>
    </subcellularLocation>
</comment>
<evidence type="ECO:0000256" key="1">
    <source>
        <dbReference type="ARBA" id="ARBA00004429"/>
    </source>
</evidence>
<evidence type="ECO:0000259" key="17">
    <source>
        <dbReference type="Pfam" id="PF02706"/>
    </source>
</evidence>
<sequence length="785" mass="89211">MAKNTTEQKEYFRDIIDVYLLRWKFIAFCTVVALVLAFLYLRYADYQYRAIATIKITDDKSKNKLPEISNLQNYGLFKTDLNNVIDEIEVLKSRALITEVVKDLKFNVQCFVEGRIKAVEIYTNPPLNINFSASDSIIHKVDTTFSIKIKSPTSFLFKGIDKKSFAKKGKEIEEDGVVYNFGESIETGFGDIIITPNIGQYAAKIDSNIKIKISPLNSVSSFYKSKLLLETKETSSVIKLTINDNLKEKGKLFLNKLIEKYNQDVVKDKQLVVKTTSDFINNRLEVVSRELEEVDLTAESLQQKNKLTDLQTQSDIFLQTEKENENKLINTANQIQLIDYMNEYLKNSSSDLLPANIGIADGSIDQITKRHNELVLERNRILKNSSEINPTVINLNNQIDAIKQNLDQSLNNVKSTNQITLDNLYAENSRINSQIFSAPKKERQFRDIKRQQDIKEALYLYLLQKREESAISLGVTSSNAKIIDPAFASSKPVSPKKVIIILAALLLGLGIPIGLIYILNLMDTKVHTYKDVKQIIDIPYIGEIPKATKKSLLISEIDYSPKAEAFRIIRTNLEFMLQGIKNRSRTIFVTSTTNKEGKSHTSTNLALSLSYSKKKVLIIEADIRVPKTTTYLNIKNDIGLTNFISDTDLKSEDIIKNVNGNDYLDIITAGAIPPNPSELLMSDRVQLLFDDVKSKYDYIIVDTAAVGLVTDSLLISKYADMFIYVVKANYLDKRQLYVAQNMYNEKRLPNMAVLVNYVNFKKGLGYAYGYGKNPNKSSKKWWKFS</sequence>
<keyword evidence="8 16" id="KW-0812">Transmembrane</keyword>
<feature type="domain" description="Tyrosine-protein kinase G-rich" evidence="19">
    <location>
        <begin position="448"/>
        <end position="518"/>
    </location>
</feature>
<evidence type="ECO:0000256" key="6">
    <source>
        <dbReference type="ARBA" id="ARBA00022519"/>
    </source>
</evidence>
<keyword evidence="5" id="KW-1003">Cell membrane</keyword>
<evidence type="ECO:0000256" key="15">
    <source>
        <dbReference type="ARBA" id="ARBA00051245"/>
    </source>
</evidence>
<name>A0ABU3U7R4_9FLAO</name>
<comment type="similarity">
    <text evidence="3">Belongs to the etk/wzc family.</text>
</comment>
<dbReference type="EC" id="2.7.10.2" evidence="4"/>
<dbReference type="InterPro" id="IPR032807">
    <property type="entry name" value="GNVR"/>
</dbReference>
<feature type="transmembrane region" description="Helical" evidence="16">
    <location>
        <begin position="20"/>
        <end position="41"/>
    </location>
</feature>
<feature type="domain" description="AAA" evidence="18">
    <location>
        <begin position="596"/>
        <end position="729"/>
    </location>
</feature>
<evidence type="ECO:0000313" key="20">
    <source>
        <dbReference type="EMBL" id="MDU8886155.1"/>
    </source>
</evidence>
<organism evidence="20 21">
    <name type="scientific">Gilvirhabdus luticola</name>
    <dbReference type="NCBI Taxonomy" id="3079858"/>
    <lineage>
        <taxon>Bacteria</taxon>
        <taxon>Pseudomonadati</taxon>
        <taxon>Bacteroidota</taxon>
        <taxon>Flavobacteriia</taxon>
        <taxon>Flavobacteriales</taxon>
        <taxon>Flavobacteriaceae</taxon>
        <taxon>Gilvirhabdus</taxon>
    </lineage>
</organism>
<evidence type="ECO:0000256" key="16">
    <source>
        <dbReference type="SAM" id="Phobius"/>
    </source>
</evidence>
<comment type="catalytic activity">
    <reaction evidence="15">
        <text>L-tyrosyl-[protein] + ATP = O-phospho-L-tyrosyl-[protein] + ADP + H(+)</text>
        <dbReference type="Rhea" id="RHEA:10596"/>
        <dbReference type="Rhea" id="RHEA-COMP:10136"/>
        <dbReference type="Rhea" id="RHEA-COMP:20101"/>
        <dbReference type="ChEBI" id="CHEBI:15378"/>
        <dbReference type="ChEBI" id="CHEBI:30616"/>
        <dbReference type="ChEBI" id="CHEBI:46858"/>
        <dbReference type="ChEBI" id="CHEBI:61978"/>
        <dbReference type="ChEBI" id="CHEBI:456216"/>
        <dbReference type="EC" id="2.7.10.2"/>
    </reaction>
</comment>
<keyword evidence="11" id="KW-0067">ATP-binding</keyword>
<dbReference type="Pfam" id="PF02706">
    <property type="entry name" value="Wzz"/>
    <property type="match status" value="1"/>
</dbReference>
<dbReference type="RefSeq" id="WP_316662109.1">
    <property type="nucleotide sequence ID" value="NZ_JAWHTF010000004.1"/>
</dbReference>
<evidence type="ECO:0000256" key="3">
    <source>
        <dbReference type="ARBA" id="ARBA00008883"/>
    </source>
</evidence>
<dbReference type="NCBIfam" id="TIGR01007">
    <property type="entry name" value="eps_fam"/>
    <property type="match status" value="1"/>
</dbReference>
<keyword evidence="10" id="KW-0418">Kinase</keyword>
<keyword evidence="7 20" id="KW-0808">Transferase</keyword>
<evidence type="ECO:0000256" key="14">
    <source>
        <dbReference type="ARBA" id="ARBA00023137"/>
    </source>
</evidence>
<dbReference type="InterPro" id="IPR050445">
    <property type="entry name" value="Bact_polysacc_biosynth/exp"/>
</dbReference>
<evidence type="ECO:0000256" key="10">
    <source>
        <dbReference type="ARBA" id="ARBA00022777"/>
    </source>
</evidence>
<dbReference type="EMBL" id="JAWHTF010000004">
    <property type="protein sequence ID" value="MDU8886155.1"/>
    <property type="molecule type" value="Genomic_DNA"/>
</dbReference>
<dbReference type="SUPFAM" id="SSF52540">
    <property type="entry name" value="P-loop containing nucleoside triphosphate hydrolases"/>
    <property type="match status" value="1"/>
</dbReference>
<dbReference type="CDD" id="cd05387">
    <property type="entry name" value="BY-kinase"/>
    <property type="match status" value="1"/>
</dbReference>
<dbReference type="PANTHER" id="PTHR32309:SF13">
    <property type="entry name" value="FERRIC ENTEROBACTIN TRANSPORT PROTEIN FEPE"/>
    <property type="match status" value="1"/>
</dbReference>
<evidence type="ECO:0000256" key="7">
    <source>
        <dbReference type="ARBA" id="ARBA00022679"/>
    </source>
</evidence>
<proteinExistence type="inferred from homology"/>
<dbReference type="InterPro" id="IPR025669">
    <property type="entry name" value="AAA_dom"/>
</dbReference>
<dbReference type="Pfam" id="PF13807">
    <property type="entry name" value="GNVR"/>
    <property type="match status" value="1"/>
</dbReference>
<protein>
    <recommendedName>
        <fullName evidence="4">non-specific protein-tyrosine kinase</fullName>
        <ecNumber evidence="4">2.7.10.2</ecNumber>
    </recommendedName>
</protein>
<evidence type="ECO:0000256" key="11">
    <source>
        <dbReference type="ARBA" id="ARBA00022840"/>
    </source>
</evidence>
<dbReference type="PANTHER" id="PTHR32309">
    <property type="entry name" value="TYROSINE-PROTEIN KINASE"/>
    <property type="match status" value="1"/>
</dbReference>
<accession>A0ABU3U7R4</accession>
<dbReference type="Gene3D" id="3.40.50.300">
    <property type="entry name" value="P-loop containing nucleotide triphosphate hydrolases"/>
    <property type="match status" value="1"/>
</dbReference>
<evidence type="ECO:0000256" key="13">
    <source>
        <dbReference type="ARBA" id="ARBA00023136"/>
    </source>
</evidence>